<name>A0A7R8ZB67_TIMDO</name>
<feature type="region of interest" description="Disordered" evidence="1">
    <location>
        <begin position="586"/>
        <end position="660"/>
    </location>
</feature>
<feature type="compositionally biased region" description="Pro residues" evidence="1">
    <location>
        <begin position="289"/>
        <end position="313"/>
    </location>
</feature>
<feature type="region of interest" description="Disordered" evidence="1">
    <location>
        <begin position="828"/>
        <end position="858"/>
    </location>
</feature>
<feature type="compositionally biased region" description="Polar residues" evidence="1">
    <location>
        <begin position="640"/>
        <end position="649"/>
    </location>
</feature>
<feature type="region of interest" description="Disordered" evidence="1">
    <location>
        <begin position="467"/>
        <end position="487"/>
    </location>
</feature>
<dbReference type="EMBL" id="OA570190">
    <property type="protein sequence ID" value="CAD7203109.1"/>
    <property type="molecule type" value="Genomic_DNA"/>
</dbReference>
<feature type="compositionally biased region" description="Basic and acidic residues" evidence="1">
    <location>
        <begin position="339"/>
        <end position="354"/>
    </location>
</feature>
<proteinExistence type="predicted"/>
<feature type="compositionally biased region" description="Basic and acidic residues" evidence="1">
    <location>
        <begin position="619"/>
        <end position="639"/>
    </location>
</feature>
<evidence type="ECO:0000256" key="1">
    <source>
        <dbReference type="SAM" id="MobiDB-lite"/>
    </source>
</evidence>
<feature type="compositionally biased region" description="Basic residues" evidence="1">
    <location>
        <begin position="841"/>
        <end position="850"/>
    </location>
</feature>
<feature type="region of interest" description="Disordered" evidence="1">
    <location>
        <begin position="897"/>
        <end position="991"/>
    </location>
</feature>
<feature type="region of interest" description="Disordered" evidence="1">
    <location>
        <begin position="281"/>
        <end position="376"/>
    </location>
</feature>
<dbReference type="AlphaFoldDB" id="A0A7R8ZB67"/>
<feature type="compositionally biased region" description="Polar residues" evidence="1">
    <location>
        <begin position="603"/>
        <end position="616"/>
    </location>
</feature>
<accession>A0A7R8ZB67</accession>
<feature type="region of interest" description="Disordered" evidence="1">
    <location>
        <begin position="678"/>
        <end position="700"/>
    </location>
</feature>
<evidence type="ECO:0000313" key="2">
    <source>
        <dbReference type="EMBL" id="CAD7203109.1"/>
    </source>
</evidence>
<reference evidence="2" key="1">
    <citation type="submission" date="2020-11" db="EMBL/GenBank/DDBJ databases">
        <authorList>
            <person name="Tran Van P."/>
        </authorList>
    </citation>
    <scope>NUCLEOTIDE SEQUENCE</scope>
</reference>
<sequence>MGAMSFPFSSDLTLHGLRGDWVGMGAMSFPFSSDLTLHGLRGDWAGMGDISFPFSLDLTLHGLRGDWARMGAISFPFSSDLTLHELWEWRPVVECVTISRVAEWSDTEQLVADTRHLRPRGYSPRRSSSGSGRVEMYFPEVDVDVRPHGAPRDPNMAFSQIRSSEDVSSGYSSAEPLYGAPHPSKGENLITGREPLMRTASVGGSARSIRNKSTRGGAVAKKSTVPEQGKALASLEMQVIVYSSKALASLKMTVIVYSSKDSDHFDQDQASEVEEDDDCFYDVLTSSPPNLPSIPASSPPNVPSIPASSPPPSRQHAQSQPVPITHEHQHTPPQSSACYKDKSQPVPITHEHQHTPPQSSASSQPPSPSLEDNTECDISSLNESHHIDETITVDLTLEPSLEQNNITSFIRQEEASVPDHQVFQGSPVDFETPSTEGNLLESETQAVAETLQTNDDTICSELAEISSPELSPVEKSPPKEVSVGDSSRPYPEIVISDLNDASPQTLGDVVEKFPENITLGSERSGELNEVTPSIQENINHVINVREDESISANLSETTGSETKNVSPELSVLDNIGSAVITDRLVTCDESSTTNETMDRRESSLSNKDSGNTSAQIEGSEERAASLPRETLETSTKDSNQEQSSGFQDPTHTEELSLEEALSSSEALVDLKKHGRAGKYHKRLAPTPPVEERNQQEPSAVEFPAVAVETNMDVEVDSSKESVFSKDKMENSLSLSVLENIGSNDHAGGLRTQEPTGEDVELETGTFPPSEVTEKAAVGVIGGSTVSRSLTPSPTIAREIIEDEEARVSQGALTARLVLKPGVVRNVGPEGSSGVFVSTSPKLKRKNSGKKKSGESPISRLLLLPRSQLSHFTSLFPFWHHGGSPQRELDSASVISLDESDPTNRRGSSTSACSLEPVAPPRKKSSSPVSLRVDSGMGRPRSSGDLTTEGDHSSPVGKSILKNRGGSFKLRNMSHSPAAKRKSAAPLADWED</sequence>
<feature type="region of interest" description="Disordered" evidence="1">
    <location>
        <begin position="743"/>
        <end position="765"/>
    </location>
</feature>
<feature type="region of interest" description="Disordered" evidence="1">
    <location>
        <begin position="170"/>
        <end position="226"/>
    </location>
</feature>
<gene>
    <name evidence="2" type="ORF">TDIB3V08_LOCUS9285</name>
</gene>
<protein>
    <submittedName>
        <fullName evidence="2">Uncharacterized protein</fullName>
    </submittedName>
</protein>
<organism evidence="2">
    <name type="scientific">Timema douglasi</name>
    <name type="common">Walking stick</name>
    <dbReference type="NCBI Taxonomy" id="61478"/>
    <lineage>
        <taxon>Eukaryota</taxon>
        <taxon>Metazoa</taxon>
        <taxon>Ecdysozoa</taxon>
        <taxon>Arthropoda</taxon>
        <taxon>Hexapoda</taxon>
        <taxon>Insecta</taxon>
        <taxon>Pterygota</taxon>
        <taxon>Neoptera</taxon>
        <taxon>Polyneoptera</taxon>
        <taxon>Phasmatodea</taxon>
        <taxon>Timematodea</taxon>
        <taxon>Timematoidea</taxon>
        <taxon>Timematidae</taxon>
        <taxon>Timema</taxon>
    </lineage>
</organism>